<evidence type="ECO:0000256" key="3">
    <source>
        <dbReference type="ARBA" id="ARBA00023015"/>
    </source>
</evidence>
<gene>
    <name evidence="7" type="ORF">TWF730_007611</name>
</gene>
<feature type="region of interest" description="Disordered" evidence="6">
    <location>
        <begin position="125"/>
        <end position="145"/>
    </location>
</feature>
<proteinExistence type="inferred from homology"/>
<dbReference type="InterPro" id="IPR009332">
    <property type="entry name" value="Med22"/>
</dbReference>
<evidence type="ECO:0000256" key="6">
    <source>
        <dbReference type="SAM" id="MobiDB-lite"/>
    </source>
</evidence>
<keyword evidence="5" id="KW-0539">Nucleus</keyword>
<evidence type="ECO:0000256" key="1">
    <source>
        <dbReference type="ARBA" id="ARBA00004123"/>
    </source>
</evidence>
<reference evidence="7 8" key="1">
    <citation type="submission" date="2019-10" db="EMBL/GenBank/DDBJ databases">
        <authorList>
            <person name="Palmer J.M."/>
        </authorList>
    </citation>
    <scope>NUCLEOTIDE SEQUENCE [LARGE SCALE GENOMIC DNA]</scope>
    <source>
        <strain evidence="7 8">TWF730</strain>
    </source>
</reference>
<comment type="subcellular location">
    <subcellularLocation>
        <location evidence="1">Nucleus</location>
    </subcellularLocation>
</comment>
<evidence type="ECO:0000256" key="5">
    <source>
        <dbReference type="ARBA" id="ARBA00023242"/>
    </source>
</evidence>
<dbReference type="GO" id="GO:0003712">
    <property type="term" value="F:transcription coregulator activity"/>
    <property type="evidence" value="ECO:0007669"/>
    <property type="project" value="InterPro"/>
</dbReference>
<evidence type="ECO:0000313" key="8">
    <source>
        <dbReference type="Proteomes" id="UP001373714"/>
    </source>
</evidence>
<keyword evidence="3" id="KW-0805">Transcription regulation</keyword>
<comment type="similarity">
    <text evidence="2">Belongs to the Mediator complex subunit 22 family.</text>
</comment>
<organism evidence="7 8">
    <name type="scientific">Orbilia blumenaviensis</name>
    <dbReference type="NCBI Taxonomy" id="1796055"/>
    <lineage>
        <taxon>Eukaryota</taxon>
        <taxon>Fungi</taxon>
        <taxon>Dikarya</taxon>
        <taxon>Ascomycota</taxon>
        <taxon>Pezizomycotina</taxon>
        <taxon>Orbiliomycetes</taxon>
        <taxon>Orbiliales</taxon>
        <taxon>Orbiliaceae</taxon>
        <taxon>Orbilia</taxon>
    </lineage>
</organism>
<comment type="caution">
    <text evidence="7">The sequence shown here is derived from an EMBL/GenBank/DDBJ whole genome shotgun (WGS) entry which is preliminary data.</text>
</comment>
<evidence type="ECO:0000256" key="4">
    <source>
        <dbReference type="ARBA" id="ARBA00023163"/>
    </source>
</evidence>
<name>A0AAV9V891_9PEZI</name>
<evidence type="ECO:0000256" key="2">
    <source>
        <dbReference type="ARBA" id="ARBA00005942"/>
    </source>
</evidence>
<accession>A0AAV9V891</accession>
<keyword evidence="8" id="KW-1185">Reference proteome</keyword>
<dbReference type="GO" id="GO:0016592">
    <property type="term" value="C:mediator complex"/>
    <property type="evidence" value="ECO:0007669"/>
    <property type="project" value="InterPro"/>
</dbReference>
<dbReference type="AlphaFoldDB" id="A0AAV9V891"/>
<keyword evidence="4" id="KW-0804">Transcription</keyword>
<dbReference type="GO" id="GO:0006357">
    <property type="term" value="P:regulation of transcription by RNA polymerase II"/>
    <property type="evidence" value="ECO:0007669"/>
    <property type="project" value="InterPro"/>
</dbReference>
<protein>
    <submittedName>
        <fullName evidence="7">Uncharacterized protein</fullName>
    </submittedName>
</protein>
<dbReference type="Pfam" id="PF06179">
    <property type="entry name" value="Med22"/>
    <property type="match status" value="1"/>
</dbReference>
<dbReference type="Proteomes" id="UP001373714">
    <property type="component" value="Unassembled WGS sequence"/>
</dbReference>
<dbReference type="Gene3D" id="6.10.280.160">
    <property type="entry name" value="Mediator of RNA polymerase II transcription subunit 22"/>
    <property type="match status" value="1"/>
</dbReference>
<feature type="compositionally biased region" description="Basic and acidic residues" evidence="6">
    <location>
        <begin position="136"/>
        <end position="145"/>
    </location>
</feature>
<evidence type="ECO:0000313" key="7">
    <source>
        <dbReference type="EMBL" id="KAK6358261.1"/>
    </source>
</evidence>
<sequence>MMENSAYSAPSQSAAGVSKLNGYQSNLVVKFQNIIELATEDITDLTMAATQTHQIQVHTAAIIKTVEDLLTLTRALKEAWLFGQMGDDVADQNGDSSGGASADVNKQIDEDAKFVVEWLRTKIRGEDAADNGDGNGEEKQGEARG</sequence>
<dbReference type="EMBL" id="JAVHNS010000004">
    <property type="protein sequence ID" value="KAK6358261.1"/>
    <property type="molecule type" value="Genomic_DNA"/>
</dbReference>